<dbReference type="InterPro" id="IPR013083">
    <property type="entry name" value="Znf_RING/FYVE/PHD"/>
</dbReference>
<dbReference type="PANTHER" id="PTHR12183">
    <property type="entry name" value="MITOCHONDRIAL UBIQUITIN LIGASE ACTIVATOR OF NFKB 1"/>
    <property type="match status" value="1"/>
</dbReference>
<reference evidence="19" key="1">
    <citation type="journal article" date="2002" name="Science">
        <title>The draft genome of Ciona intestinalis: insights into chordate and vertebrate origins.</title>
        <authorList>
            <person name="Dehal P."/>
            <person name="Satou Y."/>
            <person name="Campbell R.K."/>
            <person name="Chapman J."/>
            <person name="Degnan B."/>
            <person name="De Tomaso A."/>
            <person name="Davidson B."/>
            <person name="Di Gregorio A."/>
            <person name="Gelpke M."/>
            <person name="Goodstein D.M."/>
            <person name="Harafuji N."/>
            <person name="Hastings K.E."/>
            <person name="Ho I."/>
            <person name="Hotta K."/>
            <person name="Huang W."/>
            <person name="Kawashima T."/>
            <person name="Lemaire P."/>
            <person name="Martinez D."/>
            <person name="Meinertzhagen I.A."/>
            <person name="Necula S."/>
            <person name="Nonaka M."/>
            <person name="Putnam N."/>
            <person name="Rash S."/>
            <person name="Saiga H."/>
            <person name="Satake M."/>
            <person name="Terry A."/>
            <person name="Yamada L."/>
            <person name="Wang H.G."/>
            <person name="Awazu S."/>
            <person name="Azumi K."/>
            <person name="Boore J."/>
            <person name="Branno M."/>
            <person name="Chin-Bow S."/>
            <person name="DeSantis R."/>
            <person name="Doyle S."/>
            <person name="Francino P."/>
            <person name="Keys D.N."/>
            <person name="Haga S."/>
            <person name="Hayashi H."/>
            <person name="Hino K."/>
            <person name="Imai K.S."/>
            <person name="Inaba K."/>
            <person name="Kano S."/>
            <person name="Kobayashi K."/>
            <person name="Kobayashi M."/>
            <person name="Lee B.I."/>
            <person name="Makabe K.W."/>
            <person name="Manohar C."/>
            <person name="Matassi G."/>
            <person name="Medina M."/>
            <person name="Mochizuki Y."/>
            <person name="Mount S."/>
            <person name="Morishita T."/>
            <person name="Miura S."/>
            <person name="Nakayama A."/>
            <person name="Nishizaka S."/>
            <person name="Nomoto H."/>
            <person name="Ohta F."/>
            <person name="Oishi K."/>
            <person name="Rigoutsos I."/>
            <person name="Sano M."/>
            <person name="Sasaki A."/>
            <person name="Sasakura Y."/>
            <person name="Shoguchi E."/>
            <person name="Shin-i T."/>
            <person name="Spagnuolo A."/>
            <person name="Stainier D."/>
            <person name="Suzuki M.M."/>
            <person name="Tassy O."/>
            <person name="Takatori N."/>
            <person name="Tokuoka M."/>
            <person name="Yagi K."/>
            <person name="Yoshizaki F."/>
            <person name="Wada S."/>
            <person name="Zhang C."/>
            <person name="Hyatt P.D."/>
            <person name="Larimer F."/>
            <person name="Detter C."/>
            <person name="Doggett N."/>
            <person name="Glavina T."/>
            <person name="Hawkins T."/>
            <person name="Richardson P."/>
            <person name="Lucas S."/>
            <person name="Kohara Y."/>
            <person name="Levine M."/>
            <person name="Satoh N."/>
            <person name="Rokhsar D.S."/>
        </authorList>
    </citation>
    <scope>NUCLEOTIDE SEQUENCE [LARGE SCALE GENOMIC DNA]</scope>
</reference>
<feature type="transmembrane region" description="Helical" evidence="16">
    <location>
        <begin position="239"/>
        <end position="259"/>
    </location>
</feature>
<dbReference type="FunCoup" id="H2XR40">
    <property type="interactions" value="61"/>
</dbReference>
<sequence>LQLVDERFIIESTLLALGSSLSAIFYYLQHKYNAKADQLEDAVMLDLDSNLRSMVRDAPHGIIPYAAINGHVRCDGNPLSCDSLPEIKGVFWEKTTAEHKDVWAKYSNTWHSVNHTVSSLSKRTPFFLSKDSKSKVEVIDPEKSAWFSDSVEVVHDSYTPQSQSVVDSIVGFVSGERLKGFSTTEKMLRLGSKLCVIGEIVFEDNTLKIRQPAVGYGEYIVSKFSQSEIVSSFRSKGKFWKGFSIIIGASSVVAIYFIVRRLRKKWIRLQQEQRTQEEMREVRLQRAHRARQANREPESNNDNSCVVCLTNPRECILLDCGHICVCIDCLEALPSPKQCPVCRSDVARSLPIFVA</sequence>
<evidence type="ECO:0000256" key="12">
    <source>
        <dbReference type="ARBA" id="ARBA00022989"/>
    </source>
</evidence>
<evidence type="ECO:0000256" key="14">
    <source>
        <dbReference type="ARBA" id="ARBA00023136"/>
    </source>
</evidence>
<dbReference type="GO" id="GO:0022603">
    <property type="term" value="P:regulation of anatomical structure morphogenesis"/>
    <property type="evidence" value="ECO:0007669"/>
    <property type="project" value="UniProtKB-ARBA"/>
</dbReference>
<keyword evidence="14 16" id="KW-0472">Membrane</keyword>
<keyword evidence="12 16" id="KW-1133">Transmembrane helix</keyword>
<evidence type="ECO:0000256" key="4">
    <source>
        <dbReference type="ARBA" id="ARBA00012483"/>
    </source>
</evidence>
<accession>H2XR40</accession>
<evidence type="ECO:0000256" key="9">
    <source>
        <dbReference type="ARBA" id="ARBA00022786"/>
    </source>
</evidence>
<dbReference type="GO" id="GO:0009893">
    <property type="term" value="P:positive regulation of metabolic process"/>
    <property type="evidence" value="ECO:0007669"/>
    <property type="project" value="UniProtKB-ARBA"/>
</dbReference>
<evidence type="ECO:0000256" key="1">
    <source>
        <dbReference type="ARBA" id="ARBA00000900"/>
    </source>
</evidence>
<dbReference type="GeneTree" id="ENSGT00390000012141"/>
<keyword evidence="19" id="KW-1185">Reference proteome</keyword>
<protein>
    <recommendedName>
        <fullName evidence="4">RING-type E3 ubiquitin transferase</fullName>
        <ecNumber evidence="4">2.3.2.27</ecNumber>
    </recommendedName>
</protein>
<keyword evidence="8 15" id="KW-0863">Zinc-finger</keyword>
<name>H2XR40_CIOIN</name>
<dbReference type="GO" id="GO:0016567">
    <property type="term" value="P:protein ubiquitination"/>
    <property type="evidence" value="ECO:0000318"/>
    <property type="project" value="GO_Central"/>
</dbReference>
<dbReference type="SUPFAM" id="SSF57850">
    <property type="entry name" value="RING/U-box"/>
    <property type="match status" value="1"/>
</dbReference>
<evidence type="ECO:0000256" key="16">
    <source>
        <dbReference type="SAM" id="Phobius"/>
    </source>
</evidence>
<keyword evidence="7" id="KW-0479">Metal-binding</keyword>
<evidence type="ECO:0000256" key="5">
    <source>
        <dbReference type="ARBA" id="ARBA00022679"/>
    </source>
</evidence>
<dbReference type="PANTHER" id="PTHR12183:SF32">
    <property type="entry name" value="MITOCHONDRIAL E3 UBIQUITIN PROTEIN LIGASE 1"/>
    <property type="match status" value="1"/>
</dbReference>
<dbReference type="OMA" id="YILWKQY"/>
<keyword evidence="6 16" id="KW-0812">Transmembrane</keyword>
<dbReference type="GO" id="GO:0004842">
    <property type="term" value="F:ubiquitin-protein transferase activity"/>
    <property type="evidence" value="ECO:0000318"/>
    <property type="project" value="GO_Central"/>
</dbReference>
<keyword evidence="10" id="KW-1000">Mitochondrion outer membrane</keyword>
<dbReference type="EC" id="2.3.2.27" evidence="4"/>
<reference evidence="18" key="4">
    <citation type="submission" date="2025-09" db="UniProtKB">
        <authorList>
            <consortium name="Ensembl"/>
        </authorList>
    </citation>
    <scope>IDENTIFICATION</scope>
</reference>
<dbReference type="GO" id="GO:0005741">
    <property type="term" value="C:mitochondrial outer membrane"/>
    <property type="evidence" value="ECO:0007669"/>
    <property type="project" value="UniProtKB-SubCell"/>
</dbReference>
<evidence type="ECO:0000256" key="8">
    <source>
        <dbReference type="ARBA" id="ARBA00022771"/>
    </source>
</evidence>
<reference evidence="18" key="3">
    <citation type="submission" date="2025-08" db="UniProtKB">
        <authorList>
            <consortium name="Ensembl"/>
        </authorList>
    </citation>
    <scope>IDENTIFICATION</scope>
</reference>
<dbReference type="EMBL" id="EAAA01002233">
    <property type="status" value="NOT_ANNOTATED_CDS"/>
    <property type="molecule type" value="Genomic_DNA"/>
</dbReference>
<keyword evidence="11" id="KW-0862">Zinc</keyword>
<dbReference type="GO" id="GO:0061630">
    <property type="term" value="F:ubiquitin protein ligase activity"/>
    <property type="evidence" value="ECO:0007669"/>
    <property type="project" value="UniProtKB-EC"/>
</dbReference>
<dbReference type="FunFam" id="3.30.40.10:FF:000351">
    <property type="entry name" value="Mitochondrial ubiquitin ligase activator of NFKB 1"/>
    <property type="match status" value="1"/>
</dbReference>
<evidence type="ECO:0000256" key="3">
    <source>
        <dbReference type="ARBA" id="ARBA00004906"/>
    </source>
</evidence>
<dbReference type="InterPro" id="IPR001841">
    <property type="entry name" value="Znf_RING"/>
</dbReference>
<dbReference type="InterPro" id="IPR051652">
    <property type="entry name" value="MDM2_MDM4_MUL1"/>
</dbReference>
<dbReference type="GO" id="GO:0051094">
    <property type="term" value="P:positive regulation of developmental process"/>
    <property type="evidence" value="ECO:0007669"/>
    <property type="project" value="UniProtKB-ARBA"/>
</dbReference>
<dbReference type="InParanoid" id="H2XR40"/>
<dbReference type="Ensembl" id="ENSCINT00000034922.1">
    <property type="protein sequence ID" value="ENSCINP00000032124.1"/>
    <property type="gene ID" value="ENSCING00000025034.1"/>
</dbReference>
<evidence type="ECO:0000256" key="10">
    <source>
        <dbReference type="ARBA" id="ARBA00022787"/>
    </source>
</evidence>
<comment type="subcellular location">
    <subcellularLocation>
        <location evidence="2">Mitochondrion outer membrane</location>
        <topology evidence="2">Multi-pass membrane protein</topology>
    </subcellularLocation>
</comment>
<dbReference type="HOGENOM" id="CLU_050604_1_0_1"/>
<dbReference type="PROSITE" id="PS50089">
    <property type="entry name" value="ZF_RING_2"/>
    <property type="match status" value="1"/>
</dbReference>
<evidence type="ECO:0000256" key="13">
    <source>
        <dbReference type="ARBA" id="ARBA00023128"/>
    </source>
</evidence>
<evidence type="ECO:0000256" key="11">
    <source>
        <dbReference type="ARBA" id="ARBA00022833"/>
    </source>
</evidence>
<evidence type="ECO:0000256" key="6">
    <source>
        <dbReference type="ARBA" id="ARBA00022692"/>
    </source>
</evidence>
<keyword evidence="9" id="KW-0833">Ubl conjugation pathway</keyword>
<dbReference type="CDD" id="cd16648">
    <property type="entry name" value="mRING-HC-C3HC5_MAPL"/>
    <property type="match status" value="1"/>
</dbReference>
<reference evidence="18" key="2">
    <citation type="journal article" date="2008" name="Genome Biol.">
        <title>Improved genome assembly and evidence-based global gene model set for the chordate Ciona intestinalis: new insight into intron and operon populations.</title>
        <authorList>
            <person name="Satou Y."/>
            <person name="Mineta K."/>
            <person name="Ogasawara M."/>
            <person name="Sasakura Y."/>
            <person name="Shoguchi E."/>
            <person name="Ueno K."/>
            <person name="Yamada L."/>
            <person name="Matsumoto J."/>
            <person name="Wasserscheid J."/>
            <person name="Dewar K."/>
            <person name="Wiley G.B."/>
            <person name="Macmil S.L."/>
            <person name="Roe B.A."/>
            <person name="Zeller R.W."/>
            <person name="Hastings K.E."/>
            <person name="Lemaire P."/>
            <person name="Lindquist E."/>
            <person name="Endo T."/>
            <person name="Hotta K."/>
            <person name="Inaba K."/>
        </authorList>
    </citation>
    <scope>NUCLEOTIDE SEQUENCE [LARGE SCALE GENOMIC DNA]</scope>
    <source>
        <strain evidence="18">wild type</strain>
    </source>
</reference>
<dbReference type="Pfam" id="PF13920">
    <property type="entry name" value="zf-C3HC4_3"/>
    <property type="match status" value="1"/>
</dbReference>
<feature type="domain" description="RING-type" evidence="17">
    <location>
        <begin position="305"/>
        <end position="343"/>
    </location>
</feature>
<keyword evidence="13" id="KW-0496">Mitochondrion</keyword>
<dbReference type="GO" id="GO:0031647">
    <property type="term" value="P:regulation of protein stability"/>
    <property type="evidence" value="ECO:0007669"/>
    <property type="project" value="UniProtKB-ARBA"/>
</dbReference>
<evidence type="ECO:0000256" key="2">
    <source>
        <dbReference type="ARBA" id="ARBA00004374"/>
    </source>
</evidence>
<evidence type="ECO:0000259" key="17">
    <source>
        <dbReference type="PROSITE" id="PS50089"/>
    </source>
</evidence>
<evidence type="ECO:0000313" key="18">
    <source>
        <dbReference type="Ensembl" id="ENSCINP00000032124.1"/>
    </source>
</evidence>
<dbReference type="AlphaFoldDB" id="H2XR40"/>
<organism evidence="18 19">
    <name type="scientific">Ciona intestinalis</name>
    <name type="common">Transparent sea squirt</name>
    <name type="synonym">Ascidia intestinalis</name>
    <dbReference type="NCBI Taxonomy" id="7719"/>
    <lineage>
        <taxon>Eukaryota</taxon>
        <taxon>Metazoa</taxon>
        <taxon>Chordata</taxon>
        <taxon>Tunicata</taxon>
        <taxon>Ascidiacea</taxon>
        <taxon>Phlebobranchia</taxon>
        <taxon>Cionidae</taxon>
        <taxon>Ciona</taxon>
    </lineage>
</organism>
<evidence type="ECO:0000313" key="19">
    <source>
        <dbReference type="Proteomes" id="UP000008144"/>
    </source>
</evidence>
<dbReference type="InterPro" id="IPR022170">
    <property type="entry name" value="MUL1-like"/>
</dbReference>
<proteinExistence type="predicted"/>
<dbReference type="Gene3D" id="3.30.40.10">
    <property type="entry name" value="Zinc/RING finger domain, C3HC4 (zinc finger)"/>
    <property type="match status" value="1"/>
</dbReference>
<evidence type="ECO:0000256" key="7">
    <source>
        <dbReference type="ARBA" id="ARBA00022723"/>
    </source>
</evidence>
<comment type="catalytic activity">
    <reaction evidence="1">
        <text>S-ubiquitinyl-[E2 ubiquitin-conjugating enzyme]-L-cysteine + [acceptor protein]-L-lysine = [E2 ubiquitin-conjugating enzyme]-L-cysteine + N(6)-ubiquitinyl-[acceptor protein]-L-lysine.</text>
        <dbReference type="EC" id="2.3.2.27"/>
    </reaction>
</comment>
<dbReference type="STRING" id="7719.ENSCINP00000032124"/>
<comment type="pathway">
    <text evidence="3">Protein modification; protein ubiquitination.</text>
</comment>
<evidence type="ECO:0000256" key="15">
    <source>
        <dbReference type="PROSITE-ProRule" id="PRU00175"/>
    </source>
</evidence>
<dbReference type="Pfam" id="PF12483">
    <property type="entry name" value="GIDE"/>
    <property type="match status" value="1"/>
</dbReference>
<dbReference type="GO" id="GO:0008270">
    <property type="term" value="F:zinc ion binding"/>
    <property type="evidence" value="ECO:0007669"/>
    <property type="project" value="UniProtKB-KW"/>
</dbReference>
<keyword evidence="5" id="KW-0808">Transferase</keyword>
<dbReference type="Proteomes" id="UP000008144">
    <property type="component" value="Chromosome 5"/>
</dbReference>